<reference evidence="8 9" key="1">
    <citation type="submission" date="2018-01" db="EMBL/GenBank/DDBJ databases">
        <title>Draft genome of the strawberry crown rot pathogen Phytophthora cactorum.</title>
        <authorList>
            <person name="Armitage A.D."/>
            <person name="Lysoe E."/>
            <person name="Nellist C.F."/>
            <person name="Harrison R.J."/>
            <person name="Brurberg M.B."/>
        </authorList>
    </citation>
    <scope>NUCLEOTIDE SEQUENCE [LARGE SCALE GENOMIC DNA]</scope>
    <source>
        <strain evidence="8 9">10300</strain>
    </source>
</reference>
<evidence type="ECO:0000313" key="9">
    <source>
        <dbReference type="Proteomes" id="UP000251314"/>
    </source>
</evidence>
<dbReference type="EMBL" id="JAENGZ010003101">
    <property type="protein sequence ID" value="KAG6942177.1"/>
    <property type="molecule type" value="Genomic_DNA"/>
</dbReference>
<accession>A0A329R9H8</accession>
<evidence type="ECO:0000313" key="4">
    <source>
        <dbReference type="EMBL" id="KAG2946662.1"/>
    </source>
</evidence>
<reference evidence="7" key="3">
    <citation type="submission" date="2021-01" db="EMBL/GenBank/DDBJ databases">
        <title>Phytophthora aleatoria, a newly-described species from Pinus radiata is distinct from Phytophthora cactorum isolates based on comparative genomics.</title>
        <authorList>
            <person name="Mcdougal R."/>
            <person name="Panda P."/>
            <person name="Williams N."/>
            <person name="Studholme D.J."/>
        </authorList>
    </citation>
    <scope>NUCLEOTIDE SEQUENCE</scope>
    <source>
        <strain evidence="7">NZFS 3830</strain>
    </source>
</reference>
<dbReference type="EMBL" id="RCMG01001478">
    <property type="protein sequence ID" value="KAG2826380.1"/>
    <property type="molecule type" value="Genomic_DNA"/>
</dbReference>
<evidence type="ECO:0000313" key="2">
    <source>
        <dbReference type="EMBL" id="KAG2826380.1"/>
    </source>
</evidence>
<dbReference type="EMBL" id="RCMI01001107">
    <property type="protein sequence ID" value="KAG2890662.1"/>
    <property type="molecule type" value="Genomic_DNA"/>
</dbReference>
<evidence type="ECO:0000313" key="7">
    <source>
        <dbReference type="EMBL" id="KAG6942177.1"/>
    </source>
</evidence>
<evidence type="ECO:0000256" key="1">
    <source>
        <dbReference type="SAM" id="MobiDB-lite"/>
    </source>
</evidence>
<dbReference type="Proteomes" id="UP000774804">
    <property type="component" value="Unassembled WGS sequence"/>
</dbReference>
<dbReference type="Proteomes" id="UP000760860">
    <property type="component" value="Unassembled WGS sequence"/>
</dbReference>
<dbReference type="EMBL" id="RCML01001087">
    <property type="protein sequence ID" value="KAG2965653.1"/>
    <property type="molecule type" value="Genomic_DNA"/>
</dbReference>
<dbReference type="OrthoDB" id="94416at2759"/>
<evidence type="ECO:0000313" key="6">
    <source>
        <dbReference type="EMBL" id="KAG3207812.1"/>
    </source>
</evidence>
<feature type="region of interest" description="Disordered" evidence="1">
    <location>
        <begin position="75"/>
        <end position="140"/>
    </location>
</feature>
<reference evidence="2" key="2">
    <citation type="submission" date="2018-10" db="EMBL/GenBank/DDBJ databases">
        <title>Effector identification in a new, highly contiguous assembly of the strawberry crown rot pathogen Phytophthora cactorum.</title>
        <authorList>
            <person name="Armitage A.D."/>
            <person name="Nellist C.F."/>
            <person name="Bates H."/>
            <person name="Vickerstaff R.J."/>
            <person name="Harrison R.J."/>
        </authorList>
    </citation>
    <scope>NUCLEOTIDE SEQUENCE</scope>
    <source>
        <strain evidence="2">15-7</strain>
        <strain evidence="3">4032</strain>
        <strain evidence="4">4040</strain>
        <strain evidence="5">P415</strain>
        <strain evidence="6">P421</strain>
    </source>
</reference>
<comment type="caution">
    <text evidence="8">The sequence shown here is derived from an EMBL/GenBank/DDBJ whole genome shotgun (WGS) entry which is preliminary data.</text>
</comment>
<keyword evidence="9" id="KW-1185">Reference proteome</keyword>
<dbReference type="EMBL" id="RCMK01000152">
    <property type="protein sequence ID" value="KAG2946662.1"/>
    <property type="molecule type" value="Genomic_DNA"/>
</dbReference>
<sequence length="140" mass="16346">MIRNRRKARDVSVTDHVTSLRQLATLIMMLPENNAPLSEKSLMYHFRKSMPFEWQTKYDESGREASTVTELTRYVNRQEINADRKDARPRQRKDSSRQLPMQQRTKESKPASKPARPATGKWCSHHRTTTHSDLSAKEAH</sequence>
<dbReference type="Proteomes" id="UP000736787">
    <property type="component" value="Unassembled WGS sequence"/>
</dbReference>
<dbReference type="VEuPathDB" id="FungiDB:PC110_g22209"/>
<dbReference type="Proteomes" id="UP000688947">
    <property type="component" value="Unassembled WGS sequence"/>
</dbReference>
<dbReference type="AlphaFoldDB" id="A0A329R9H8"/>
<dbReference type="Proteomes" id="UP000735874">
    <property type="component" value="Unassembled WGS sequence"/>
</dbReference>
<dbReference type="EMBL" id="MJFZ01001836">
    <property type="protein sequence ID" value="RAW21347.1"/>
    <property type="molecule type" value="Genomic_DNA"/>
</dbReference>
<dbReference type="Proteomes" id="UP000697107">
    <property type="component" value="Unassembled WGS sequence"/>
</dbReference>
<gene>
    <name evidence="7" type="ORF">JG687_00019212</name>
    <name evidence="8" type="ORF">PC110_g22209</name>
    <name evidence="2" type="ORF">PC113_g21779</name>
    <name evidence="3" type="ORF">PC115_g19437</name>
    <name evidence="4" type="ORF">PC117_g7424</name>
    <name evidence="5" type="ORF">PC118_g19614</name>
    <name evidence="6" type="ORF">PC129_g21154</name>
</gene>
<name>A0A329R9H8_9STRA</name>
<dbReference type="Proteomes" id="UP000251314">
    <property type="component" value="Unassembled WGS sequence"/>
</dbReference>
<evidence type="ECO:0000313" key="8">
    <source>
        <dbReference type="EMBL" id="RAW21347.1"/>
    </source>
</evidence>
<organism evidence="8 9">
    <name type="scientific">Phytophthora cactorum</name>
    <dbReference type="NCBI Taxonomy" id="29920"/>
    <lineage>
        <taxon>Eukaryota</taxon>
        <taxon>Sar</taxon>
        <taxon>Stramenopiles</taxon>
        <taxon>Oomycota</taxon>
        <taxon>Peronosporomycetes</taxon>
        <taxon>Peronosporales</taxon>
        <taxon>Peronosporaceae</taxon>
        <taxon>Phytophthora</taxon>
    </lineage>
</organism>
<protein>
    <submittedName>
        <fullName evidence="8">Uncharacterized protein</fullName>
    </submittedName>
</protein>
<evidence type="ECO:0000313" key="3">
    <source>
        <dbReference type="EMBL" id="KAG2890662.1"/>
    </source>
</evidence>
<proteinExistence type="predicted"/>
<feature type="compositionally biased region" description="Basic and acidic residues" evidence="1">
    <location>
        <begin position="80"/>
        <end position="96"/>
    </location>
</feature>
<evidence type="ECO:0000313" key="5">
    <source>
        <dbReference type="EMBL" id="KAG2965653.1"/>
    </source>
</evidence>
<dbReference type="EMBL" id="RCMV01001633">
    <property type="protein sequence ID" value="KAG3207812.1"/>
    <property type="molecule type" value="Genomic_DNA"/>
</dbReference>